<dbReference type="PANTHER" id="PTHR47053:SF1">
    <property type="entry name" value="MUREIN DD-ENDOPEPTIDASE MEPH-RELATED"/>
    <property type="match status" value="1"/>
</dbReference>
<dbReference type="RefSeq" id="WP_122908660.1">
    <property type="nucleotide sequence ID" value="NZ_CBCSBE010000005.1"/>
</dbReference>
<dbReference type="Gene3D" id="3.90.1720.10">
    <property type="entry name" value="endopeptidase domain like (from Nostoc punctiforme)"/>
    <property type="match status" value="1"/>
</dbReference>
<dbReference type="Pfam" id="PF00877">
    <property type="entry name" value="NLPC_P60"/>
    <property type="match status" value="1"/>
</dbReference>
<reference evidence="7 8" key="1">
    <citation type="submission" date="2018-10" db="EMBL/GenBank/DDBJ databases">
        <title>Phylogenomics of Brevibacillus.</title>
        <authorList>
            <person name="Dunlap C."/>
        </authorList>
    </citation>
    <scope>NUCLEOTIDE SEQUENCE [LARGE SCALE GENOMIC DNA]</scope>
    <source>
        <strain evidence="7 8">JCM 12215</strain>
    </source>
</reference>
<evidence type="ECO:0000256" key="5">
    <source>
        <dbReference type="SAM" id="SignalP"/>
    </source>
</evidence>
<dbReference type="Proteomes" id="UP000282028">
    <property type="component" value="Unassembled WGS sequence"/>
</dbReference>
<name>A0A3M8CGL1_9BACL</name>
<keyword evidence="8" id="KW-1185">Reference proteome</keyword>
<organism evidence="7 8">
    <name type="scientific">Brevibacillus invocatus</name>
    <dbReference type="NCBI Taxonomy" id="173959"/>
    <lineage>
        <taxon>Bacteria</taxon>
        <taxon>Bacillati</taxon>
        <taxon>Bacillota</taxon>
        <taxon>Bacilli</taxon>
        <taxon>Bacillales</taxon>
        <taxon>Paenibacillaceae</taxon>
        <taxon>Brevibacillus</taxon>
    </lineage>
</organism>
<feature type="chain" id="PRO_5038750260" evidence="5">
    <location>
        <begin position="21"/>
        <end position="168"/>
    </location>
</feature>
<dbReference type="OrthoDB" id="9813118at2"/>
<evidence type="ECO:0000256" key="1">
    <source>
        <dbReference type="ARBA" id="ARBA00007074"/>
    </source>
</evidence>
<keyword evidence="5" id="KW-0732">Signal</keyword>
<dbReference type="GO" id="GO:0008234">
    <property type="term" value="F:cysteine-type peptidase activity"/>
    <property type="evidence" value="ECO:0007669"/>
    <property type="project" value="UniProtKB-KW"/>
</dbReference>
<evidence type="ECO:0000256" key="4">
    <source>
        <dbReference type="ARBA" id="ARBA00022807"/>
    </source>
</evidence>
<dbReference type="InterPro" id="IPR000064">
    <property type="entry name" value="NLP_P60_dom"/>
</dbReference>
<evidence type="ECO:0000313" key="8">
    <source>
        <dbReference type="Proteomes" id="UP000282028"/>
    </source>
</evidence>
<dbReference type="PROSITE" id="PS51935">
    <property type="entry name" value="NLPC_P60"/>
    <property type="match status" value="1"/>
</dbReference>
<keyword evidence="4" id="KW-0788">Thiol protease</keyword>
<sequence>MKVRKTLVSILMGVTLGITAMVAPIPGDPGVGVAHAAWSQSKADKVINTGKKYLGRPYKFGASKSTTAVFDCSSFTQRVFREAIGKELPRDSRSQAKKGSSVSKSNLKKGDLVFFKSSTTTSSKRITHVAIYAGNNKLLHTYGKPGVTFTSFKGTSWEKRFVSARRVM</sequence>
<keyword evidence="3" id="KW-0378">Hydrolase</keyword>
<dbReference type="AlphaFoldDB" id="A0A3M8CGL1"/>
<evidence type="ECO:0000256" key="3">
    <source>
        <dbReference type="ARBA" id="ARBA00022801"/>
    </source>
</evidence>
<gene>
    <name evidence="7" type="ORF">EDM52_08950</name>
</gene>
<evidence type="ECO:0000259" key="6">
    <source>
        <dbReference type="PROSITE" id="PS51935"/>
    </source>
</evidence>
<dbReference type="EMBL" id="RHHR01000013">
    <property type="protein sequence ID" value="RNB74842.1"/>
    <property type="molecule type" value="Genomic_DNA"/>
</dbReference>
<proteinExistence type="inferred from homology"/>
<comment type="similarity">
    <text evidence="1">Belongs to the peptidase C40 family.</text>
</comment>
<evidence type="ECO:0000256" key="2">
    <source>
        <dbReference type="ARBA" id="ARBA00022670"/>
    </source>
</evidence>
<protein>
    <submittedName>
        <fullName evidence="7">NlpC/P60 family protein</fullName>
    </submittedName>
</protein>
<dbReference type="PANTHER" id="PTHR47053">
    <property type="entry name" value="MUREIN DD-ENDOPEPTIDASE MEPH-RELATED"/>
    <property type="match status" value="1"/>
</dbReference>
<feature type="signal peptide" evidence="5">
    <location>
        <begin position="1"/>
        <end position="20"/>
    </location>
</feature>
<keyword evidence="2" id="KW-0645">Protease</keyword>
<comment type="caution">
    <text evidence="7">The sequence shown here is derived from an EMBL/GenBank/DDBJ whole genome shotgun (WGS) entry which is preliminary data.</text>
</comment>
<accession>A0A3M8CGL1</accession>
<dbReference type="GO" id="GO:0006508">
    <property type="term" value="P:proteolysis"/>
    <property type="evidence" value="ECO:0007669"/>
    <property type="project" value="UniProtKB-KW"/>
</dbReference>
<feature type="domain" description="NlpC/P60" evidence="6">
    <location>
        <begin position="40"/>
        <end position="168"/>
    </location>
</feature>
<evidence type="ECO:0000313" key="7">
    <source>
        <dbReference type="EMBL" id="RNB74842.1"/>
    </source>
</evidence>
<dbReference type="InterPro" id="IPR038765">
    <property type="entry name" value="Papain-like_cys_pep_sf"/>
</dbReference>
<dbReference type="SUPFAM" id="SSF54001">
    <property type="entry name" value="Cysteine proteinases"/>
    <property type="match status" value="1"/>
</dbReference>
<dbReference type="InterPro" id="IPR051202">
    <property type="entry name" value="Peptidase_C40"/>
</dbReference>